<feature type="compositionally biased region" description="Basic and acidic residues" evidence="1">
    <location>
        <begin position="19"/>
        <end position="35"/>
    </location>
</feature>
<name>A0A151WG74_9HYME</name>
<evidence type="ECO:0000256" key="1">
    <source>
        <dbReference type="SAM" id="MobiDB-lite"/>
    </source>
</evidence>
<feature type="compositionally biased region" description="Basic and acidic residues" evidence="1">
    <location>
        <begin position="51"/>
        <end position="72"/>
    </location>
</feature>
<dbReference type="EMBL" id="KQ983185">
    <property type="protein sequence ID" value="KYQ46846.1"/>
    <property type="molecule type" value="Genomic_DNA"/>
</dbReference>
<dbReference type="AlphaFoldDB" id="A0A151WG74"/>
<organism evidence="2 3">
    <name type="scientific">Mycetomoellerius zeteki</name>
    <dbReference type="NCBI Taxonomy" id="64791"/>
    <lineage>
        <taxon>Eukaryota</taxon>
        <taxon>Metazoa</taxon>
        <taxon>Ecdysozoa</taxon>
        <taxon>Arthropoda</taxon>
        <taxon>Hexapoda</taxon>
        <taxon>Insecta</taxon>
        <taxon>Pterygota</taxon>
        <taxon>Neoptera</taxon>
        <taxon>Endopterygota</taxon>
        <taxon>Hymenoptera</taxon>
        <taxon>Apocrita</taxon>
        <taxon>Aculeata</taxon>
        <taxon>Formicoidea</taxon>
        <taxon>Formicidae</taxon>
        <taxon>Myrmicinae</taxon>
        <taxon>Mycetomoellerius</taxon>
    </lineage>
</organism>
<dbReference type="Proteomes" id="UP000075809">
    <property type="component" value="Unassembled WGS sequence"/>
</dbReference>
<evidence type="ECO:0000313" key="3">
    <source>
        <dbReference type="Proteomes" id="UP000075809"/>
    </source>
</evidence>
<proteinExistence type="predicted"/>
<protein>
    <submittedName>
        <fullName evidence="2">Uncharacterized protein</fullName>
    </submittedName>
</protein>
<reference evidence="2 3" key="1">
    <citation type="submission" date="2015-09" db="EMBL/GenBank/DDBJ databases">
        <title>Trachymyrmex zeteki WGS genome.</title>
        <authorList>
            <person name="Nygaard S."/>
            <person name="Hu H."/>
            <person name="Boomsma J."/>
            <person name="Zhang G."/>
        </authorList>
    </citation>
    <scope>NUCLEOTIDE SEQUENCE [LARGE SCALE GENOMIC DNA]</scope>
    <source>
        <strain evidence="2">Tzet28-1</strain>
        <tissue evidence="2">Whole body</tissue>
    </source>
</reference>
<gene>
    <name evidence="2" type="ORF">ALC60_14137</name>
</gene>
<keyword evidence="3" id="KW-1185">Reference proteome</keyword>
<sequence length="170" mass="19571">MRQRQEEKKRKKYGNHGTRRIENGRNPERKKDSMGKRRGGRETSTGSAGRRTGESGRKGRRPEERGKVEGKGVELGFPEGCEFPSSLTGRRALFDATSRNFIITLSRHTHARTHTNARARNAAAYGLTHYHVIHLRRINEKEHAERTCNTFRKMLRSKHAVDRSRLTLLL</sequence>
<accession>A0A151WG74</accession>
<evidence type="ECO:0000313" key="2">
    <source>
        <dbReference type="EMBL" id="KYQ46846.1"/>
    </source>
</evidence>
<feature type="region of interest" description="Disordered" evidence="1">
    <location>
        <begin position="1"/>
        <end position="75"/>
    </location>
</feature>
<feature type="compositionally biased region" description="Basic residues" evidence="1">
    <location>
        <begin position="9"/>
        <end position="18"/>
    </location>
</feature>